<proteinExistence type="predicted"/>
<feature type="compositionally biased region" description="Polar residues" evidence="2">
    <location>
        <begin position="279"/>
        <end position="306"/>
    </location>
</feature>
<dbReference type="Proteomes" id="UP001196530">
    <property type="component" value="Unassembled WGS sequence"/>
</dbReference>
<evidence type="ECO:0000256" key="2">
    <source>
        <dbReference type="SAM" id="MobiDB-lite"/>
    </source>
</evidence>
<dbReference type="GeneID" id="66125216"/>
<feature type="compositionally biased region" description="Polar residues" evidence="2">
    <location>
        <begin position="363"/>
        <end position="373"/>
    </location>
</feature>
<feature type="compositionally biased region" description="Polar residues" evidence="2">
    <location>
        <begin position="505"/>
        <end position="521"/>
    </location>
</feature>
<feature type="compositionally biased region" description="Polar residues" evidence="2">
    <location>
        <begin position="1020"/>
        <end position="1038"/>
    </location>
</feature>
<gene>
    <name evidence="3" type="ORF">KL928_001165</name>
</gene>
<feature type="region of interest" description="Disordered" evidence="2">
    <location>
        <begin position="1"/>
        <end position="24"/>
    </location>
</feature>
<feature type="compositionally biased region" description="Acidic residues" evidence="2">
    <location>
        <begin position="139"/>
        <end position="154"/>
    </location>
</feature>
<feature type="region of interest" description="Disordered" evidence="2">
    <location>
        <begin position="136"/>
        <end position="202"/>
    </location>
</feature>
<dbReference type="RefSeq" id="XP_043061624.1">
    <property type="nucleotide sequence ID" value="XM_043201500.1"/>
</dbReference>
<feature type="region of interest" description="Disordered" evidence="2">
    <location>
        <begin position="693"/>
        <end position="834"/>
    </location>
</feature>
<feature type="compositionally biased region" description="Basic and acidic residues" evidence="2">
    <location>
        <begin position="824"/>
        <end position="834"/>
    </location>
</feature>
<feature type="compositionally biased region" description="Polar residues" evidence="2">
    <location>
        <begin position="1184"/>
        <end position="1194"/>
    </location>
</feature>
<accession>A0AAN6DL99</accession>
<feature type="compositionally biased region" description="Polar residues" evidence="2">
    <location>
        <begin position="793"/>
        <end position="817"/>
    </location>
</feature>
<feature type="compositionally biased region" description="Polar residues" evidence="2">
    <location>
        <begin position="471"/>
        <end position="482"/>
    </location>
</feature>
<feature type="coiled-coil region" evidence="1">
    <location>
        <begin position="1382"/>
        <end position="1516"/>
    </location>
</feature>
<name>A0AAN6DL99_PICAN</name>
<feature type="compositionally biased region" description="Polar residues" evidence="2">
    <location>
        <begin position="380"/>
        <end position="397"/>
    </location>
</feature>
<sequence>MDQAMLVNNRRPQNVVDGVPSSSMSRALGDSAFIDVRKEAPLPNNNRLHYGNQPGPYYPPAHYQGYQKPYPGAYQVPHQRHDMYMPMQPQVDYYGRPANMAPPRMYGEGASHSRRSSLVSNSSSSVNKFFKRGMKFGKDDDDDGNGDADGDVEVDASASTVSFDDLQHIRGGGRYGNGSSALDTQPYIPTLSNRPRGPNGQLSNVQYRKLMTAQKKMAAAQLANANKGPPRAMSLEAGMMRYPRTMSMQSAGPGYMSPGPRMGYDPRAMSMQTRPPPFNNQFGGPDPSNSNPPKAMSMTSRFSNSPYRAPQGMAPQPPYYGGKVVSNPAVPSMGSEYPKTSQDMQMPPQMLRAGPGGPLGQQRAPSPYSQQPPTLKHPQPVSQQTIPQQERYTTVNYNMPGPIQPTSALESQTMPASSSPAQVNPPANHNAAYLPMQNRQSAQQFATVEPQIQEKALEDEESSRSIGYINGESNPQSQQLQKEYNGVLAEDSLTSQEEREVRPTNEPTQVQTTAFEYSSNNAPPPEPFQPVKKNNRGKLNRYVFADSDDEPDEGPVYQETELIKELPNNDQEPSEKVTPNKEPGVDDTAKPREMSPSQRQSNDSQIFTDAGPHSSAKSVLSTSTQNRDEHDGATRQSSYYSEQARMPSGGEPASSMYSVSSSHESPEKQRVASSLVYQLANASTTQQDIFTTATELPIDEKGPDLEQPKVIDDMDDYDTSKNNSYSTLNDFEAPQTVIEQGDSYSFDSISKTPDHTVISNDDGESKVKDQQVDSPDPGLVTEETESESRDLNDNSIRTTSALMSTDKPNSSNTSKTMSPVIKDTPIEDNKPKEGEDILDITSSSTSAQMVMSRGPDGHKVDSSLMYAHETQRSVIPETLQNPENTVPIAQAQGETEAKKQPSVPTVRHYKSMLLPVENEEDLKKRQPTQHKSDDKKADTDLGLTPDNSSASSKVRSRKPPPQPIVSNKATEPESTKKSPFMGFREAFSKPVSAGNSPKLPNAKHFLKKISRRKRDEDGHANTSSQSDNSYKVIGSSTSSVQNSGYAHNYHGLTINLPTKDSDTSFKNKKLPKTPITPSDSLMNYRLTLNLANEENEYRLSRIIDMDLDEHSFSQNTSLDDVNGFNPSADSDKATPLANSSMTLDSREEQVFDKRTRLSGLASTEEMINNKLATPPRSKEEEEFNFTSPESSKTGKISLGDYPEITTYQHMMSNRSQHQDQSSNTMSSLYAFQDAKERSLAPPSSTFDIKDRQMTPVSQPTNQEKSQTAVFTPQQLELFNSNQELFNELQIVSSELADSISREIRLQRKLEVNNIPIEGDVVSEESKIASLTQQLADERRKRFAMEEFLAQQYSKEFDVADLKNKVYNNSDMGYKVFKLTEENNLNKSKYEMMEQENSELKKRLEKLSGENKELIGTTIPKLRNQLEVAENSVSAATYDSLLKEIEQLKSEKLHLRSQLSSKGNIAELESQKEELREALKNVKAQKEMDLRMCAERIRTLEAKVEKLSLTNERYIEKFGQIAADE</sequence>
<dbReference type="EMBL" id="JAHLUX010000002">
    <property type="protein sequence ID" value="KAG7821081.1"/>
    <property type="molecule type" value="Genomic_DNA"/>
</dbReference>
<feature type="compositionally biased region" description="Basic and acidic residues" evidence="2">
    <location>
        <begin position="698"/>
        <end position="712"/>
    </location>
</feature>
<feature type="compositionally biased region" description="Polar residues" evidence="2">
    <location>
        <begin position="437"/>
        <end position="446"/>
    </location>
</feature>
<feature type="region of interest" description="Disordered" evidence="2">
    <location>
        <begin position="1239"/>
        <end position="1266"/>
    </location>
</feature>
<feature type="region of interest" description="Disordered" evidence="2">
    <location>
        <begin position="874"/>
        <end position="979"/>
    </location>
</feature>
<feature type="region of interest" description="Disordered" evidence="2">
    <location>
        <begin position="279"/>
        <end position="672"/>
    </location>
</feature>
<keyword evidence="1" id="KW-0175">Coiled coil</keyword>
<feature type="compositionally biased region" description="Polar residues" evidence="2">
    <location>
        <begin position="595"/>
        <end position="607"/>
    </location>
</feature>
<feature type="compositionally biased region" description="Basic and acidic residues" evidence="2">
    <location>
        <begin position="573"/>
        <end position="593"/>
    </location>
</feature>
<protein>
    <submittedName>
        <fullName evidence="3">Uncharacterized protein</fullName>
    </submittedName>
</protein>
<evidence type="ECO:0000313" key="4">
    <source>
        <dbReference type="Proteomes" id="UP001196530"/>
    </source>
</evidence>
<feature type="compositionally biased region" description="Polar residues" evidence="2">
    <location>
        <begin position="720"/>
        <end position="729"/>
    </location>
</feature>
<feature type="compositionally biased region" description="Basic and acidic residues" evidence="2">
    <location>
        <begin position="930"/>
        <end position="939"/>
    </location>
</feature>
<reference evidence="3" key="1">
    <citation type="journal article" date="2021" name="G3 (Bethesda)">
        <title>Genomic diversity, chromosomal rearrangements, and interspecies hybridization in the ogataea polymorpha species complex.</title>
        <authorList>
            <person name="Hanson S.J."/>
            <person name="Cinneide E.O."/>
            <person name="Salzberg L.I."/>
            <person name="Wolfe K.H."/>
            <person name="McGowan J."/>
            <person name="Fitzpatrick D.A."/>
            <person name="Matlin K."/>
        </authorList>
    </citation>
    <scope>NUCLEOTIDE SEQUENCE</scope>
    <source>
        <strain evidence="3">61-244</strain>
    </source>
</reference>
<feature type="compositionally biased region" description="Polar residues" evidence="2">
    <location>
        <begin position="404"/>
        <end position="427"/>
    </location>
</feature>
<evidence type="ECO:0000313" key="3">
    <source>
        <dbReference type="EMBL" id="KAG7821081.1"/>
    </source>
</evidence>
<feature type="region of interest" description="Disordered" evidence="2">
    <location>
        <begin position="1174"/>
        <end position="1198"/>
    </location>
</feature>
<feature type="compositionally biased region" description="Polar residues" evidence="2">
    <location>
        <begin position="742"/>
        <end position="751"/>
    </location>
</feature>
<organism evidence="3 4">
    <name type="scientific">Pichia angusta</name>
    <name type="common">Yeast</name>
    <name type="synonym">Hansenula polymorpha</name>
    <dbReference type="NCBI Taxonomy" id="870730"/>
    <lineage>
        <taxon>Eukaryota</taxon>
        <taxon>Fungi</taxon>
        <taxon>Dikarya</taxon>
        <taxon>Ascomycota</taxon>
        <taxon>Saccharomycotina</taxon>
        <taxon>Pichiomycetes</taxon>
        <taxon>Pichiales</taxon>
        <taxon>Pichiaceae</taxon>
        <taxon>Ogataea</taxon>
    </lineage>
</organism>
<feature type="region of interest" description="Disordered" evidence="2">
    <location>
        <begin position="1010"/>
        <end position="1038"/>
    </location>
</feature>
<feature type="compositionally biased region" description="Low complexity" evidence="2">
    <location>
        <begin position="654"/>
        <end position="663"/>
    </location>
</feature>
<comment type="caution">
    <text evidence="3">The sequence shown here is derived from an EMBL/GenBank/DDBJ whole genome shotgun (WGS) entry which is preliminary data.</text>
</comment>
<feature type="compositionally biased region" description="Polar residues" evidence="2">
    <location>
        <begin position="1254"/>
        <end position="1266"/>
    </location>
</feature>
<evidence type="ECO:0000256" key="1">
    <source>
        <dbReference type="SAM" id="Coils"/>
    </source>
</evidence>
<feature type="compositionally biased region" description="Polar residues" evidence="2">
    <location>
        <begin position="615"/>
        <end position="625"/>
    </location>
</feature>